<dbReference type="InterPro" id="IPR021643">
    <property type="entry name" value="Mediator_Med13_N"/>
</dbReference>
<feature type="domain" description="MID" evidence="15">
    <location>
        <begin position="1032"/>
        <end position="1205"/>
    </location>
</feature>
<dbReference type="GO" id="GO:0003713">
    <property type="term" value="F:transcription coactivator activity"/>
    <property type="evidence" value="ECO:0007669"/>
    <property type="project" value="TreeGrafter"/>
</dbReference>
<dbReference type="PANTHER" id="PTHR48249">
    <property type="entry name" value="MEDIATOR OF RNA POLYMERASE II TRANSCRIPTION SUBUNIT 13"/>
    <property type="match status" value="1"/>
</dbReference>
<dbReference type="Pfam" id="PF11597">
    <property type="entry name" value="Med13_N"/>
    <property type="match status" value="1"/>
</dbReference>
<dbReference type="Proteomes" id="UP000044602">
    <property type="component" value="Unassembled WGS sequence"/>
</dbReference>
<feature type="compositionally biased region" description="Low complexity" evidence="12">
    <location>
        <begin position="437"/>
        <end position="454"/>
    </location>
</feature>
<feature type="compositionally biased region" description="Pro residues" evidence="12">
    <location>
        <begin position="976"/>
        <end position="987"/>
    </location>
</feature>
<evidence type="ECO:0000256" key="8">
    <source>
        <dbReference type="ARBA" id="ARBA00023242"/>
    </source>
</evidence>
<comment type="function">
    <text evidence="9 11">Component of the SRB8-11 complex. The SRB8-11 complex is a regulatory module of the Mediator complex which is itself involved in regulation of basal and activated RNA polymerase II-dependent transcription. The SRB8-11 complex may be involved in the transcriptional repression of a subset of genes regulated by Mediator. It may inhibit the association of the Mediator complex with RNA polymerase II to form the holoenzyme complex.</text>
</comment>
<feature type="compositionally biased region" description="Basic and acidic residues" evidence="12">
    <location>
        <begin position="634"/>
        <end position="651"/>
    </location>
</feature>
<dbReference type="InterPro" id="IPR009401">
    <property type="entry name" value="Med13_C"/>
</dbReference>
<feature type="domain" description="Mediator complex subunit Med13 N-terminal" evidence="14">
    <location>
        <begin position="8"/>
        <end position="385"/>
    </location>
</feature>
<feature type="region of interest" description="Disordered" evidence="12">
    <location>
        <begin position="107"/>
        <end position="167"/>
    </location>
</feature>
<evidence type="ECO:0000256" key="11">
    <source>
        <dbReference type="RuleBase" id="RU364134"/>
    </source>
</evidence>
<dbReference type="InterPro" id="IPR041285">
    <property type="entry name" value="MID_MedPIWI"/>
</dbReference>
<keyword evidence="18" id="KW-1185">Reference proteome</keyword>
<evidence type="ECO:0000256" key="12">
    <source>
        <dbReference type="SAM" id="MobiDB-lite"/>
    </source>
</evidence>
<keyword evidence="8 11" id="KW-0539">Nucleus</keyword>
<keyword evidence="4 11" id="KW-0678">Repressor</keyword>
<evidence type="ECO:0000259" key="14">
    <source>
        <dbReference type="Pfam" id="PF11597"/>
    </source>
</evidence>
<dbReference type="InterPro" id="IPR051139">
    <property type="entry name" value="Mediator_complx_sub13"/>
</dbReference>
<keyword evidence="7 11" id="KW-0804">Transcription</keyword>
<dbReference type="PANTHER" id="PTHR48249:SF3">
    <property type="entry name" value="MEDIATOR OF RNA POLYMERASE II TRANSCRIPTION SUBUNIT 13"/>
    <property type="match status" value="1"/>
</dbReference>
<evidence type="ECO:0000256" key="4">
    <source>
        <dbReference type="ARBA" id="ARBA00022491"/>
    </source>
</evidence>
<dbReference type="Pfam" id="PF06333">
    <property type="entry name" value="Med13_C"/>
    <property type="match status" value="1"/>
</dbReference>
<evidence type="ECO:0000313" key="16">
    <source>
        <dbReference type="EMBL" id="CRK09740.1"/>
    </source>
</evidence>
<feature type="region of interest" description="Disordered" evidence="12">
    <location>
        <begin position="732"/>
        <end position="820"/>
    </location>
</feature>
<feature type="region of interest" description="Disordered" evidence="12">
    <location>
        <begin position="615"/>
        <end position="670"/>
    </location>
</feature>
<sequence>MDTSQYGTNIFLIKGISSIAYQLYEPAPEQAQAFALIAPAIEKSLRDAGRVANFDSSRRALWHFHIPRQDATQPTAHTEEGGALDHLLDVAGFNLVLTDEGSFEPGHLFKSRPVGQGQTAANTPTHPAFNGSVPDATLRNASSFDNTNTATPSSSDPEGKPTPITSSDGKISITVKIAYEQFISAIISTVSSPICRRLAAIPLNHCTILLNSKVIRQGESKNASGTETAVLGTFRIYLTTTGTLVISFSLVLSEGLISMHEVPGTGQAALSSQVLAAPFGVLGSYMGLANGALPYADTIGQTPDTRLWRPRPEPDAKSSQWREICTSMLKGWGLSGHTLQNCTWVALQLSPRRPVDLRAEGRGTPVRNSSPPMIFSWPSILCFRKRSVDPQANQSERTDIALASKEAADSLTEAKTWFQSDTEREESIVQRRKAREAAASAKEVQAQAPAAPQPTDQFPMDPRRAANAAAASAMYPTPPDAVQNPLGIFTAPAADVVTSSPGPPSSVAAPVDGDAPMVNAVVMADTEGDSWEQTDTKRDRGDSTFEGDDNLFGDMGPDMFGDTDITDADFSFFDEDDDNNPLDLNMSAPDTTMTSLPTTTPEPVSLQADILPPTIDDPPEETTPKTEAPIFTKPELRHARSTLNDETRGRPTSDNSKALSNKREPSPFDPATVFKKVRASLGRLNNQSLGSSPTVTARKGSVFDSIEFDPVLPLASKKYEQGGRFACRWTPTHSDTSLSLKKPPTTDYLRRHSKSHRKPFRTDNTNARIRSITDGLENSSLQASPDKIEELSSDADDMSLESDVDESPDLMEEPTSPFKASTKRLNLEDDMVSHVTSLRDVESVVEDSDPSLALELPRIARFEVPEVAVAKYFDDPEPLLSQLSLQDDDIITVAQILTEQAISGSLCLRDAQSATFNSPVAPETRRQLASLSRTLSLVLQQAIPAALGDSTQCQFRDLIEASDVPLLGPPSRAQPRPVPARDPNAEPPKPNYLFQIPPPHLEIKRLDSKLSVLPSTISFWETLGLGPSQGAKNITAACVFPNLNGLSDFATTFLGRIRNTYEFLKLGGFDIVNGESGHTTGGLVPWEEERLTGTPTVDGAMHGQSLADRMDSLNQSLLSLEAREKNLVVFIVYIPSHPESIVEACTAFQQLFELYKKALADKRLAPPNKLVLQLLPVDFLTAVSGMPTALPIDLIKLALETYDRCTIFGGPMPAPAILLEHTLPRNIDFRLNNTGSSSLMHENTCIHIAYAQSVDERWITAAWTDNRGSQQMTASYNLGRKGKSLSSSLNEVTHEIWETTHDLISRWKVHWRIIITKCGCMDQSEIDFWVGLAQTEQQASVSLTLMTVDTSPSLQLVPPAVKVPPTASTSFYTTPVSTPQPSTVSPDQIGTPSTPMKDGSQANASTPTGTPGGADVTEPAEGDAILVDVTDQTWGAVLSHRLSNSTVPGELSTSLISGYLVKRGGTKVEDPPVIMEVNIVHTDGNPRALEALLREMLNYFRGLGTLARARGMVDRETDVRPWHIAAAEKGVRALYLLM</sequence>
<keyword evidence="6 11" id="KW-0010">Activator</keyword>
<feature type="compositionally biased region" description="Low complexity" evidence="12">
    <location>
        <begin position="1373"/>
        <end position="1386"/>
    </location>
</feature>
<evidence type="ECO:0000256" key="9">
    <source>
        <dbReference type="ARBA" id="ARBA00025661"/>
    </source>
</evidence>
<evidence type="ECO:0000256" key="1">
    <source>
        <dbReference type="ARBA" id="ARBA00004123"/>
    </source>
</evidence>
<protein>
    <recommendedName>
        <fullName evidence="3 11">Mediator of RNA polymerase II transcription subunit 13</fullName>
    </recommendedName>
    <alternativeName>
        <fullName evidence="10 11">Mediator complex subunit 13</fullName>
    </alternativeName>
</protein>
<dbReference type="GO" id="GO:0016592">
    <property type="term" value="C:mediator complex"/>
    <property type="evidence" value="ECO:0007669"/>
    <property type="project" value="InterPro"/>
</dbReference>
<feature type="region of interest" description="Disordered" evidence="12">
    <location>
        <begin position="966"/>
        <end position="987"/>
    </location>
</feature>
<dbReference type="Proteomes" id="UP000045706">
    <property type="component" value="Unassembled WGS sequence"/>
</dbReference>
<proteinExistence type="inferred from homology"/>
<reference evidence="18 19" key="1">
    <citation type="submission" date="2015-05" db="EMBL/GenBank/DDBJ databases">
        <authorList>
            <person name="Fogelqvist Johan"/>
        </authorList>
    </citation>
    <scope>NUCLEOTIDE SEQUENCE [LARGE SCALE GENOMIC DNA]</scope>
    <source>
        <strain evidence="16">VL1</strain>
        <strain evidence="17">VL2</strain>
    </source>
</reference>
<feature type="compositionally biased region" description="Polar residues" evidence="12">
    <location>
        <begin position="139"/>
        <end position="156"/>
    </location>
</feature>
<evidence type="ECO:0000256" key="3">
    <source>
        <dbReference type="ARBA" id="ARBA00019618"/>
    </source>
</evidence>
<feature type="region of interest" description="Disordered" evidence="12">
    <location>
        <begin position="528"/>
        <end position="554"/>
    </location>
</feature>
<evidence type="ECO:0000256" key="10">
    <source>
        <dbReference type="ARBA" id="ARBA00032008"/>
    </source>
</evidence>
<keyword evidence="5 11" id="KW-0805">Transcription regulation</keyword>
<dbReference type="GO" id="GO:0045944">
    <property type="term" value="P:positive regulation of transcription by RNA polymerase II"/>
    <property type="evidence" value="ECO:0007669"/>
    <property type="project" value="TreeGrafter"/>
</dbReference>
<feature type="domain" description="Mediator complex subunit Med13 C-terminal" evidence="13">
    <location>
        <begin position="1213"/>
        <end position="1527"/>
    </location>
</feature>
<accession>A0A0G4L7X1</accession>
<feature type="compositionally biased region" description="Acidic residues" evidence="12">
    <location>
        <begin position="791"/>
        <end position="812"/>
    </location>
</feature>
<dbReference type="EMBL" id="CVQH01002224">
    <property type="protein sequence ID" value="CRK09740.1"/>
    <property type="molecule type" value="Genomic_DNA"/>
</dbReference>
<gene>
    <name evidence="16" type="ORF">BN1708_002262</name>
    <name evidence="17" type="ORF">BN1723_011514</name>
</gene>
<comment type="subunit">
    <text evidence="11">Component of the SRB8-11 complex, which itself associates with the Mediator complex.</text>
</comment>
<dbReference type="Pfam" id="PF18296">
    <property type="entry name" value="MID_MedPIWI"/>
    <property type="match status" value="1"/>
</dbReference>
<dbReference type="EMBL" id="CVQI01008668">
    <property type="protein sequence ID" value="CRK18127.1"/>
    <property type="molecule type" value="Genomic_DNA"/>
</dbReference>
<evidence type="ECO:0000259" key="15">
    <source>
        <dbReference type="Pfam" id="PF18296"/>
    </source>
</evidence>
<comment type="subcellular location">
    <subcellularLocation>
        <location evidence="1 11">Nucleus</location>
    </subcellularLocation>
</comment>
<feature type="region of interest" description="Disordered" evidence="12">
    <location>
        <begin position="417"/>
        <end position="460"/>
    </location>
</feature>
<organism evidence="17 19">
    <name type="scientific">Verticillium longisporum</name>
    <name type="common">Verticillium dahliae var. longisporum</name>
    <dbReference type="NCBI Taxonomy" id="100787"/>
    <lineage>
        <taxon>Eukaryota</taxon>
        <taxon>Fungi</taxon>
        <taxon>Dikarya</taxon>
        <taxon>Ascomycota</taxon>
        <taxon>Pezizomycotina</taxon>
        <taxon>Sordariomycetes</taxon>
        <taxon>Hypocreomycetidae</taxon>
        <taxon>Glomerellales</taxon>
        <taxon>Plectosphaerellaceae</taxon>
        <taxon>Verticillium</taxon>
    </lineage>
</organism>
<name>A0A0G4L7X1_VERLO</name>
<evidence type="ECO:0000259" key="13">
    <source>
        <dbReference type="Pfam" id="PF06333"/>
    </source>
</evidence>
<feature type="region of interest" description="Disordered" evidence="12">
    <location>
        <begin position="1371"/>
        <end position="1418"/>
    </location>
</feature>
<evidence type="ECO:0000256" key="7">
    <source>
        <dbReference type="ARBA" id="ARBA00023163"/>
    </source>
</evidence>
<evidence type="ECO:0000256" key="2">
    <source>
        <dbReference type="ARBA" id="ARBA00009354"/>
    </source>
</evidence>
<feature type="compositionally biased region" description="Basic and acidic residues" evidence="12">
    <location>
        <begin position="534"/>
        <end position="543"/>
    </location>
</feature>
<evidence type="ECO:0000313" key="18">
    <source>
        <dbReference type="Proteomes" id="UP000044602"/>
    </source>
</evidence>
<dbReference type="STRING" id="100787.A0A0G4L7X1"/>
<comment type="similarity">
    <text evidence="2 11">Belongs to the Mediator complex subunit 13 family.</text>
</comment>
<feature type="compositionally biased region" description="Polar residues" evidence="12">
    <location>
        <begin position="1388"/>
        <end position="1409"/>
    </location>
</feature>
<evidence type="ECO:0000313" key="19">
    <source>
        <dbReference type="Proteomes" id="UP000045706"/>
    </source>
</evidence>
<evidence type="ECO:0000256" key="6">
    <source>
        <dbReference type="ARBA" id="ARBA00023159"/>
    </source>
</evidence>
<feature type="compositionally biased region" description="Polar residues" evidence="12">
    <location>
        <begin position="116"/>
        <end position="125"/>
    </location>
</feature>
<evidence type="ECO:0000313" key="17">
    <source>
        <dbReference type="EMBL" id="CRK18127.1"/>
    </source>
</evidence>
<evidence type="ECO:0000256" key="5">
    <source>
        <dbReference type="ARBA" id="ARBA00023015"/>
    </source>
</evidence>